<dbReference type="GO" id="GO:0003677">
    <property type="term" value="F:DNA binding"/>
    <property type="evidence" value="ECO:0007669"/>
    <property type="project" value="UniProtKB-KW"/>
</dbReference>
<dbReference type="AlphaFoldDB" id="A0A656HHB0"/>
<dbReference type="GO" id="GO:0000160">
    <property type="term" value="P:phosphorelay signal transduction system"/>
    <property type="evidence" value="ECO:0007669"/>
    <property type="project" value="InterPro"/>
</dbReference>
<evidence type="ECO:0000256" key="3">
    <source>
        <dbReference type="PROSITE-ProRule" id="PRU00169"/>
    </source>
</evidence>
<dbReference type="InterPro" id="IPR000792">
    <property type="entry name" value="Tscrpt_reg_LuxR_C"/>
</dbReference>
<organism evidence="5 6">
    <name type="scientific">Thiothrix nivea (strain ATCC 35100 / DSM 5205 / JP2)</name>
    <dbReference type="NCBI Taxonomy" id="870187"/>
    <lineage>
        <taxon>Bacteria</taxon>
        <taxon>Pseudomonadati</taxon>
        <taxon>Pseudomonadota</taxon>
        <taxon>Gammaproteobacteria</taxon>
        <taxon>Thiotrichales</taxon>
        <taxon>Thiotrichaceae</taxon>
        <taxon>Thiothrix</taxon>
    </lineage>
</organism>
<dbReference type="CDD" id="cd17535">
    <property type="entry name" value="REC_NarL-like"/>
    <property type="match status" value="1"/>
</dbReference>
<dbReference type="PANTHER" id="PTHR43214:SF43">
    <property type="entry name" value="TWO-COMPONENT RESPONSE REGULATOR"/>
    <property type="match status" value="1"/>
</dbReference>
<sequence length="221" mass="23889">MARTIRLLLADNHPAYMEGLVALFREEPDIEVVGCAVNGQEALELALELEPDIVLMDISMPVMDGLEATRRVKKSLPGVKVLVCTMHNSPEYAVQATEAGAVGFVTKDLPFAALLPTVKAVQAGVIVLPPPPPPPPPPPQPPKTDLTETEARVFVLMVQGVERNSSYQRLTSSGAIARALGMATRTVEAHRASIRDKLGNLTPVEMVRYALKHGLIDDEMI</sequence>
<dbReference type="InterPro" id="IPR039420">
    <property type="entry name" value="WalR-like"/>
</dbReference>
<dbReference type="InterPro" id="IPR036388">
    <property type="entry name" value="WH-like_DNA-bd_sf"/>
</dbReference>
<dbReference type="Gene3D" id="1.10.10.10">
    <property type="entry name" value="Winged helix-like DNA-binding domain superfamily/Winged helix DNA-binding domain"/>
    <property type="match status" value="1"/>
</dbReference>
<evidence type="ECO:0000313" key="6">
    <source>
        <dbReference type="Proteomes" id="UP000005317"/>
    </source>
</evidence>
<dbReference type="Proteomes" id="UP000005317">
    <property type="component" value="Unassembled WGS sequence"/>
</dbReference>
<dbReference type="EMBL" id="JH651384">
    <property type="protein sequence ID" value="EIJ34415.1"/>
    <property type="molecule type" value="Genomic_DNA"/>
</dbReference>
<dbReference type="SUPFAM" id="SSF52172">
    <property type="entry name" value="CheY-like"/>
    <property type="match status" value="1"/>
</dbReference>
<keyword evidence="6" id="KW-1185">Reference proteome</keyword>
<dbReference type="InterPro" id="IPR001789">
    <property type="entry name" value="Sig_transdc_resp-reg_receiver"/>
</dbReference>
<keyword evidence="1 3" id="KW-0597">Phosphoprotein</keyword>
<feature type="modified residue" description="4-aspartylphosphate" evidence="3">
    <location>
        <position position="57"/>
    </location>
</feature>
<dbReference type="PANTHER" id="PTHR43214">
    <property type="entry name" value="TWO-COMPONENT RESPONSE REGULATOR"/>
    <property type="match status" value="1"/>
</dbReference>
<name>A0A656HHB0_THINJ</name>
<reference evidence="6" key="1">
    <citation type="journal article" date="2011" name="Stand. Genomic Sci.">
        <title>Genome sequence of the filamentous, gliding Thiothrix nivea neotype strain (JP2(T)).</title>
        <authorList>
            <person name="Lapidus A."/>
            <person name="Nolan M."/>
            <person name="Lucas S."/>
            <person name="Glavina Del Rio T."/>
            <person name="Tice H."/>
            <person name="Cheng J.F."/>
            <person name="Tapia R."/>
            <person name="Han C."/>
            <person name="Goodwin L."/>
            <person name="Pitluck S."/>
            <person name="Liolios K."/>
            <person name="Pagani I."/>
            <person name="Ivanova N."/>
            <person name="Huntemann M."/>
            <person name="Mavromatis K."/>
            <person name="Mikhailova N."/>
            <person name="Pati A."/>
            <person name="Chen A."/>
            <person name="Palaniappan K."/>
            <person name="Land M."/>
            <person name="Brambilla E.M."/>
            <person name="Rohde M."/>
            <person name="Abt B."/>
            <person name="Verbarg S."/>
            <person name="Goker M."/>
            <person name="Bristow J."/>
            <person name="Eisen J.A."/>
            <person name="Markowitz V."/>
            <person name="Hugenholtz P."/>
            <person name="Kyrpides N.C."/>
            <person name="Klenk H.P."/>
            <person name="Woyke T."/>
        </authorList>
    </citation>
    <scope>NUCLEOTIDE SEQUENCE [LARGE SCALE GENOMIC DNA]</scope>
    <source>
        <strain evidence="6">ATCC 35100 / DSM 5205 / JP2</strain>
    </source>
</reference>
<protein>
    <submittedName>
        <fullName evidence="5">Two component transcriptional regulator, LuxR family</fullName>
    </submittedName>
</protein>
<dbReference type="InterPro" id="IPR058245">
    <property type="entry name" value="NreC/VraR/RcsB-like_REC"/>
</dbReference>
<dbReference type="Pfam" id="PF00072">
    <property type="entry name" value="Response_reg"/>
    <property type="match status" value="1"/>
</dbReference>
<gene>
    <name evidence="5" type="ORF">Thini_1834</name>
</gene>
<evidence type="ECO:0000256" key="2">
    <source>
        <dbReference type="ARBA" id="ARBA00023125"/>
    </source>
</evidence>
<dbReference type="Gene3D" id="3.40.50.2300">
    <property type="match status" value="1"/>
</dbReference>
<dbReference type="Pfam" id="PF00196">
    <property type="entry name" value="GerE"/>
    <property type="match status" value="1"/>
</dbReference>
<keyword evidence="2" id="KW-0238">DNA-binding</keyword>
<dbReference type="InterPro" id="IPR011006">
    <property type="entry name" value="CheY-like_superfamily"/>
</dbReference>
<dbReference type="SMART" id="SM00448">
    <property type="entry name" value="REC"/>
    <property type="match status" value="1"/>
</dbReference>
<accession>A0A656HHB0</accession>
<dbReference type="SUPFAM" id="SSF46894">
    <property type="entry name" value="C-terminal effector domain of the bipartite response regulators"/>
    <property type="match status" value="1"/>
</dbReference>
<evidence type="ECO:0000259" key="4">
    <source>
        <dbReference type="PROSITE" id="PS50110"/>
    </source>
</evidence>
<proteinExistence type="predicted"/>
<dbReference type="SMART" id="SM00421">
    <property type="entry name" value="HTH_LUXR"/>
    <property type="match status" value="1"/>
</dbReference>
<feature type="domain" description="Response regulatory" evidence="4">
    <location>
        <begin position="6"/>
        <end position="122"/>
    </location>
</feature>
<evidence type="ECO:0000256" key="1">
    <source>
        <dbReference type="ARBA" id="ARBA00022553"/>
    </source>
</evidence>
<dbReference type="InterPro" id="IPR016032">
    <property type="entry name" value="Sig_transdc_resp-reg_C-effctor"/>
</dbReference>
<dbReference type="RefSeq" id="WP_002708346.1">
    <property type="nucleotide sequence ID" value="NZ_JH651384.1"/>
</dbReference>
<dbReference type="GO" id="GO:0006355">
    <property type="term" value="P:regulation of DNA-templated transcription"/>
    <property type="evidence" value="ECO:0007669"/>
    <property type="project" value="InterPro"/>
</dbReference>
<dbReference type="PROSITE" id="PS50110">
    <property type="entry name" value="RESPONSE_REGULATORY"/>
    <property type="match status" value="1"/>
</dbReference>
<evidence type="ECO:0000313" key="5">
    <source>
        <dbReference type="EMBL" id="EIJ34415.1"/>
    </source>
</evidence>